<dbReference type="EMBL" id="CAGA01000146">
    <property type="protein sequence ID" value="CCE34887.1"/>
    <property type="molecule type" value="Genomic_DNA"/>
</dbReference>
<proteinExistence type="predicted"/>
<gene>
    <name evidence="1" type="ORF">CPUR_08826</name>
</gene>
<protein>
    <submittedName>
        <fullName evidence="1">Uncharacterized protein</fullName>
    </submittedName>
</protein>
<accession>M1VZF0</accession>
<comment type="caution">
    <text evidence="1">The sequence shown here is derived from an EMBL/GenBank/DDBJ whole genome shotgun (WGS) entry which is preliminary data.</text>
</comment>
<dbReference type="VEuPathDB" id="FungiDB:CPUR_08826"/>
<name>M1VZF0_CLAP2</name>
<dbReference type="Proteomes" id="UP000016801">
    <property type="component" value="Unassembled WGS sequence"/>
</dbReference>
<keyword evidence="2" id="KW-1185">Reference proteome</keyword>
<organism evidence="1 2">
    <name type="scientific">Claviceps purpurea (strain 20.1)</name>
    <name type="common">Ergot fungus</name>
    <name type="synonym">Sphacelia segetum</name>
    <dbReference type="NCBI Taxonomy" id="1111077"/>
    <lineage>
        <taxon>Eukaryota</taxon>
        <taxon>Fungi</taxon>
        <taxon>Dikarya</taxon>
        <taxon>Ascomycota</taxon>
        <taxon>Pezizomycotina</taxon>
        <taxon>Sordariomycetes</taxon>
        <taxon>Hypocreomycetidae</taxon>
        <taxon>Hypocreales</taxon>
        <taxon>Clavicipitaceae</taxon>
        <taxon>Claviceps</taxon>
    </lineage>
</organism>
<sequence>MNRNRQQYSRSRELPMPWSYKVDYWSVCLGNLPRFW</sequence>
<dbReference type="AlphaFoldDB" id="M1VZF0"/>
<evidence type="ECO:0000313" key="2">
    <source>
        <dbReference type="Proteomes" id="UP000016801"/>
    </source>
</evidence>
<evidence type="ECO:0000313" key="1">
    <source>
        <dbReference type="EMBL" id="CCE34887.1"/>
    </source>
</evidence>
<dbReference type="HOGENOM" id="CLU_3359617_0_0_1"/>
<reference evidence="1 2" key="1">
    <citation type="journal article" date="2013" name="PLoS Genet.">
        <title>Plant-symbiotic fungi as chemical engineers: Multi-genome analysis of the Clavicipitaceae reveals dynamics of alkaloid loci.</title>
        <authorList>
            <person name="Schardl C.L."/>
            <person name="Young C.A."/>
            <person name="Hesse U."/>
            <person name="Amyotte S.G."/>
            <person name="Andreeva K."/>
            <person name="Calie P.J."/>
            <person name="Fleetwood D.J."/>
            <person name="Haws D.C."/>
            <person name="Moore N."/>
            <person name="Oeser B."/>
            <person name="Panaccione D.G."/>
            <person name="Schweri K.K."/>
            <person name="Voisey C.R."/>
            <person name="Farman M.L."/>
            <person name="Jaromczyk J.W."/>
            <person name="Roe B.A."/>
            <person name="O'Sullivan D.M."/>
            <person name="Scott B."/>
            <person name="Tudzynski P."/>
            <person name="An Z."/>
            <person name="Arnaoudova E.G."/>
            <person name="Bullock C.T."/>
            <person name="Charlton N.D."/>
            <person name="Chen L."/>
            <person name="Cox M."/>
            <person name="Dinkins R.D."/>
            <person name="Florea S."/>
            <person name="Glenn A.E."/>
            <person name="Gordon A."/>
            <person name="Gueldener U."/>
            <person name="Harris D.R."/>
            <person name="Hollin W."/>
            <person name="Jaromczyk J."/>
            <person name="Johnson R.D."/>
            <person name="Khan A.K."/>
            <person name="Leistner E."/>
            <person name="Leuchtmann A."/>
            <person name="Li C."/>
            <person name="Liu J."/>
            <person name="Liu J."/>
            <person name="Liu M."/>
            <person name="Mace W."/>
            <person name="Machado C."/>
            <person name="Nagabhyru P."/>
            <person name="Pan J."/>
            <person name="Schmid J."/>
            <person name="Sugawara K."/>
            <person name="Steiner U."/>
            <person name="Takach J.E."/>
            <person name="Tanaka E."/>
            <person name="Webb J.S."/>
            <person name="Wilson E.V."/>
            <person name="Wiseman J.L."/>
            <person name="Yoshida R."/>
            <person name="Zeng Z."/>
        </authorList>
    </citation>
    <scope>NUCLEOTIDE SEQUENCE [LARGE SCALE GENOMIC DNA]</scope>
    <source>
        <strain evidence="1 2">20.1</strain>
    </source>
</reference>